<protein>
    <submittedName>
        <fullName evidence="1">Uncharacterized protein</fullName>
    </submittedName>
</protein>
<dbReference type="AlphaFoldDB" id="A0A4Z2GYV4"/>
<gene>
    <name evidence="1" type="ORF">EYF80_030976</name>
</gene>
<organism evidence="1 2">
    <name type="scientific">Liparis tanakae</name>
    <name type="common">Tanaka's snailfish</name>
    <dbReference type="NCBI Taxonomy" id="230148"/>
    <lineage>
        <taxon>Eukaryota</taxon>
        <taxon>Metazoa</taxon>
        <taxon>Chordata</taxon>
        <taxon>Craniata</taxon>
        <taxon>Vertebrata</taxon>
        <taxon>Euteleostomi</taxon>
        <taxon>Actinopterygii</taxon>
        <taxon>Neopterygii</taxon>
        <taxon>Teleostei</taxon>
        <taxon>Neoteleostei</taxon>
        <taxon>Acanthomorphata</taxon>
        <taxon>Eupercaria</taxon>
        <taxon>Perciformes</taxon>
        <taxon>Cottioidei</taxon>
        <taxon>Cottales</taxon>
        <taxon>Liparidae</taxon>
        <taxon>Liparis</taxon>
    </lineage>
</organism>
<name>A0A4Z2GYV4_9TELE</name>
<proteinExistence type="predicted"/>
<dbReference type="Proteomes" id="UP000314294">
    <property type="component" value="Unassembled WGS sequence"/>
</dbReference>
<evidence type="ECO:0000313" key="1">
    <source>
        <dbReference type="EMBL" id="TNN58827.1"/>
    </source>
</evidence>
<keyword evidence="2" id="KW-1185">Reference proteome</keyword>
<evidence type="ECO:0000313" key="2">
    <source>
        <dbReference type="Proteomes" id="UP000314294"/>
    </source>
</evidence>
<accession>A0A4Z2GYV4</accession>
<reference evidence="1 2" key="1">
    <citation type="submission" date="2019-03" db="EMBL/GenBank/DDBJ databases">
        <title>First draft genome of Liparis tanakae, snailfish: a comprehensive survey of snailfish specific genes.</title>
        <authorList>
            <person name="Kim W."/>
            <person name="Song I."/>
            <person name="Jeong J.-H."/>
            <person name="Kim D."/>
            <person name="Kim S."/>
            <person name="Ryu S."/>
            <person name="Song J.Y."/>
            <person name="Lee S.K."/>
        </authorList>
    </citation>
    <scope>NUCLEOTIDE SEQUENCE [LARGE SCALE GENOMIC DNA]</scope>
    <source>
        <tissue evidence="1">Muscle</tissue>
    </source>
</reference>
<comment type="caution">
    <text evidence="1">The sequence shown here is derived from an EMBL/GenBank/DDBJ whole genome shotgun (WGS) entry which is preliminary data.</text>
</comment>
<sequence length="107" mass="11422">MKRSDASGVVTSARRPMRSLRTRITVSSFTPSAANLRMPSDSFSTAMRSSLCRQRHSPASSLSVGVMTAWSPLSSASSPGEMVSRSQPASAFTCPVFRKEAPITTVP</sequence>
<dbReference type="EMBL" id="SRLO01000370">
    <property type="protein sequence ID" value="TNN58827.1"/>
    <property type="molecule type" value="Genomic_DNA"/>
</dbReference>